<evidence type="ECO:0000256" key="3">
    <source>
        <dbReference type="ARBA" id="ARBA00022723"/>
    </source>
</evidence>
<keyword evidence="7" id="KW-0862">Zinc</keyword>
<dbReference type="InterPro" id="IPR044066">
    <property type="entry name" value="TRIAD_supradom"/>
</dbReference>
<evidence type="ECO:0000256" key="1">
    <source>
        <dbReference type="ARBA" id="ARBA00004906"/>
    </source>
</evidence>
<dbReference type="Proteomes" id="UP000887226">
    <property type="component" value="Unassembled WGS sequence"/>
</dbReference>
<evidence type="ECO:0000313" key="10">
    <source>
        <dbReference type="EMBL" id="KAG9246206.1"/>
    </source>
</evidence>
<feature type="region of interest" description="Disordered" evidence="8">
    <location>
        <begin position="80"/>
        <end position="99"/>
    </location>
</feature>
<proteinExistence type="predicted"/>
<evidence type="ECO:0000256" key="7">
    <source>
        <dbReference type="ARBA" id="ARBA00022833"/>
    </source>
</evidence>
<dbReference type="InterPro" id="IPR047545">
    <property type="entry name" value="BRcat_RBR_RNF216"/>
</dbReference>
<dbReference type="GO" id="GO:0008270">
    <property type="term" value="F:zinc ion binding"/>
    <property type="evidence" value="ECO:0007669"/>
    <property type="project" value="UniProtKB-KW"/>
</dbReference>
<gene>
    <name evidence="10" type="ORF">BJ878DRAFT_533389</name>
</gene>
<evidence type="ECO:0000259" key="9">
    <source>
        <dbReference type="PROSITE" id="PS51873"/>
    </source>
</evidence>
<dbReference type="CDD" id="cd16630">
    <property type="entry name" value="RING-HC_RBR_RNF216"/>
    <property type="match status" value="1"/>
</dbReference>
<dbReference type="PROSITE" id="PS51873">
    <property type="entry name" value="TRIAD"/>
    <property type="match status" value="1"/>
</dbReference>
<dbReference type="InterPro" id="IPR051628">
    <property type="entry name" value="LUBAC_E3_Ligases"/>
</dbReference>
<evidence type="ECO:0000256" key="2">
    <source>
        <dbReference type="ARBA" id="ARBA00022679"/>
    </source>
</evidence>
<dbReference type="InterPro" id="IPR047544">
    <property type="entry name" value="RING-HC_RBR_RNF216"/>
</dbReference>
<keyword evidence="2" id="KW-0808">Transferase</keyword>
<dbReference type="PANTHER" id="PTHR22770:SF47">
    <property type="entry name" value="E3 UBIQUITIN-PROTEIN LIGASE RNF216"/>
    <property type="match status" value="1"/>
</dbReference>
<reference evidence="10" key="1">
    <citation type="journal article" date="2021" name="IMA Fungus">
        <title>Genomic characterization of three marine fungi, including Emericellopsis atlantica sp. nov. with signatures of a generalist lifestyle and marine biomass degradation.</title>
        <authorList>
            <person name="Hagestad O.C."/>
            <person name="Hou L."/>
            <person name="Andersen J.H."/>
            <person name="Hansen E.H."/>
            <person name="Altermark B."/>
            <person name="Li C."/>
            <person name="Kuhnert E."/>
            <person name="Cox R.J."/>
            <person name="Crous P.W."/>
            <person name="Spatafora J.W."/>
            <person name="Lail K."/>
            <person name="Amirebrahimi M."/>
            <person name="Lipzen A."/>
            <person name="Pangilinan J."/>
            <person name="Andreopoulos W."/>
            <person name="Hayes R.D."/>
            <person name="Ng V."/>
            <person name="Grigoriev I.V."/>
            <person name="Jackson S.A."/>
            <person name="Sutton T.D.S."/>
            <person name="Dobson A.D.W."/>
            <person name="Rama T."/>
        </authorList>
    </citation>
    <scope>NUCLEOTIDE SEQUENCE</scope>
    <source>
        <strain evidence="10">TRa3180A</strain>
    </source>
</reference>
<feature type="domain" description="RING-type" evidence="9">
    <location>
        <begin position="219"/>
        <end position="433"/>
    </location>
</feature>
<dbReference type="GO" id="GO:0016740">
    <property type="term" value="F:transferase activity"/>
    <property type="evidence" value="ECO:0007669"/>
    <property type="project" value="UniProtKB-KW"/>
</dbReference>
<dbReference type="CDD" id="cd20339">
    <property type="entry name" value="BRcat_RBR_RNF216"/>
    <property type="match status" value="1"/>
</dbReference>
<evidence type="ECO:0000256" key="6">
    <source>
        <dbReference type="ARBA" id="ARBA00022786"/>
    </source>
</evidence>
<keyword evidence="4" id="KW-0677">Repeat</keyword>
<evidence type="ECO:0000313" key="11">
    <source>
        <dbReference type="Proteomes" id="UP000887226"/>
    </source>
</evidence>
<evidence type="ECO:0000256" key="8">
    <source>
        <dbReference type="SAM" id="MobiDB-lite"/>
    </source>
</evidence>
<dbReference type="OrthoDB" id="10009520at2759"/>
<dbReference type="Gene3D" id="1.20.120.1750">
    <property type="match status" value="1"/>
</dbReference>
<name>A0A9P7Z6J5_9HELO</name>
<dbReference type="EMBL" id="MU253813">
    <property type="protein sequence ID" value="KAG9246206.1"/>
    <property type="molecule type" value="Genomic_DNA"/>
</dbReference>
<dbReference type="Pfam" id="PF26200">
    <property type="entry name" value="Rcat_RNF216"/>
    <property type="match status" value="1"/>
</dbReference>
<organism evidence="10 11">
    <name type="scientific">Calycina marina</name>
    <dbReference type="NCBI Taxonomy" id="1763456"/>
    <lineage>
        <taxon>Eukaryota</taxon>
        <taxon>Fungi</taxon>
        <taxon>Dikarya</taxon>
        <taxon>Ascomycota</taxon>
        <taxon>Pezizomycotina</taxon>
        <taxon>Leotiomycetes</taxon>
        <taxon>Helotiales</taxon>
        <taxon>Pezizellaceae</taxon>
        <taxon>Calycina</taxon>
    </lineage>
</organism>
<keyword evidence="11" id="KW-1185">Reference proteome</keyword>
<dbReference type="AlphaFoldDB" id="A0A9P7Z6J5"/>
<evidence type="ECO:0000256" key="5">
    <source>
        <dbReference type="ARBA" id="ARBA00022771"/>
    </source>
</evidence>
<sequence>MNEQEAILNGIMHKSVNHQPPIVAGLDSDPGMQLTKEQCIEELIQFFPGICPTHMSNLYDTVSAQKDFLALHILENSPYPTAKDVEKQPKRKREVDEDDEMARKYSREARNVGPWYYVRDILSKEFVDIPMAFIDACIAQSHGALFAAYRILEEARRMFNPANPAYRKLQKPRKGGMDYSDAAIARQLGLRSGGCKRRAEREVELDDEKNLAYAKSTGQMLECGCCCDDYPINRMVHCNAEDCHWFCKGCALNLAQTEIGQSRYVLTCMSTDVCQAGFSLDQRAIFLDEKTVVALERIHQESELRLAGIENLASCPFCTYAAEYPPIEENRVFRCQMPGCEKVTCRLCNLESHIPKSCEENAKHNDLSVRRQIEEAMSEALIRRCNKCKTPFVKAEGCNKMTCSTPACSESCGYDHFNDTRRGGKEGNCPLFD</sequence>
<keyword evidence="5" id="KW-0863">Zinc-finger</keyword>
<accession>A0A9P7Z6J5</accession>
<protein>
    <submittedName>
        <fullName evidence="10">Ring finger protein</fullName>
    </submittedName>
</protein>
<dbReference type="SUPFAM" id="SSF57850">
    <property type="entry name" value="RING/U-box"/>
    <property type="match status" value="2"/>
</dbReference>
<dbReference type="PANTHER" id="PTHR22770">
    <property type="entry name" value="UBIQUITIN CONJUGATING ENZYME 7 INTERACTING PROTEIN-RELATED"/>
    <property type="match status" value="1"/>
</dbReference>
<evidence type="ECO:0000256" key="4">
    <source>
        <dbReference type="ARBA" id="ARBA00022737"/>
    </source>
</evidence>
<comment type="pathway">
    <text evidence="1">Protein modification; protein ubiquitination.</text>
</comment>
<comment type="caution">
    <text evidence="10">The sequence shown here is derived from an EMBL/GenBank/DDBJ whole genome shotgun (WGS) entry which is preliminary data.</text>
</comment>
<keyword evidence="3" id="KW-0479">Metal-binding</keyword>
<keyword evidence="6" id="KW-0833">Ubl conjugation pathway</keyword>